<comment type="similarity">
    <text evidence="2 9">Belongs to the inositol monophosphatase superfamily. CysQ family.</text>
</comment>
<evidence type="ECO:0000313" key="12">
    <source>
        <dbReference type="Proteomes" id="UP000036406"/>
    </source>
</evidence>
<dbReference type="GO" id="GO:0005886">
    <property type="term" value="C:plasma membrane"/>
    <property type="evidence" value="ECO:0007669"/>
    <property type="project" value="UniProtKB-SubCell"/>
</dbReference>
<accession>A0A0H4IF74</accession>
<feature type="binding site" evidence="9">
    <location>
        <position position="70"/>
    </location>
    <ligand>
        <name>Mg(2+)</name>
        <dbReference type="ChEBI" id="CHEBI:18420"/>
        <label>1</label>
    </ligand>
</feature>
<dbReference type="Gene3D" id="3.40.190.80">
    <property type="match status" value="1"/>
</dbReference>
<dbReference type="GO" id="GO:0000287">
    <property type="term" value="F:magnesium ion binding"/>
    <property type="evidence" value="ECO:0007669"/>
    <property type="project" value="UniProtKB-UniRule"/>
</dbReference>
<sequence>MKMDAYASLLEKLLPIAHDAGNAIMNIYGGNIDVRTKSDASPVTEADELAEALILPALQALDRGIPIVAEEQAAAGNTPKTGDRFWLVDPLDGTKEFINRNGEFTVNIALIENGVPVLGVVLAPALKRLFAGGLGLGAFVEENGERKAIQCRPVPAAGLTVVASRSHGDEAALARFLAGAKVASQTSAGSSLKLCLLAAGEADVYPRLGPTMEWDIAAGDAVLRAAGGQLITLDNKPMVYGKPNFANPHFSAWGLRAGDRF</sequence>
<dbReference type="InterPro" id="IPR020583">
    <property type="entry name" value="Inositol_monoP_metal-BS"/>
</dbReference>
<dbReference type="STRING" id="330734.ABA45_15165"/>
<evidence type="ECO:0000256" key="6">
    <source>
        <dbReference type="ARBA" id="ARBA00022801"/>
    </source>
</evidence>
<comment type="catalytic activity">
    <reaction evidence="1 9">
        <text>adenosine 3',5'-bisphosphate + H2O = AMP + phosphate</text>
        <dbReference type="Rhea" id="RHEA:10040"/>
        <dbReference type="ChEBI" id="CHEBI:15377"/>
        <dbReference type="ChEBI" id="CHEBI:43474"/>
        <dbReference type="ChEBI" id="CHEBI:58343"/>
        <dbReference type="ChEBI" id="CHEBI:456215"/>
        <dbReference type="EC" id="3.1.3.7"/>
    </reaction>
</comment>
<reference evidence="11 12" key="1">
    <citation type="submission" date="2015-05" db="EMBL/GenBank/DDBJ databases">
        <title>Complete genome of Marinobacter psychrophilus strain 20041T isolated from sea-ice of the Canadian Basin.</title>
        <authorList>
            <person name="Song L."/>
            <person name="Ren L."/>
            <person name="Yu Y."/>
            <person name="Wang X."/>
        </authorList>
    </citation>
    <scope>NUCLEOTIDE SEQUENCE [LARGE SCALE GENOMIC DNA]</scope>
    <source>
        <strain evidence="11 12">20041</strain>
    </source>
</reference>
<dbReference type="NCBIfam" id="TIGR01331">
    <property type="entry name" value="bisphos_cysQ"/>
    <property type="match status" value="1"/>
</dbReference>
<keyword evidence="6 9" id="KW-0378">Hydrolase</keyword>
<dbReference type="PRINTS" id="PR00377">
    <property type="entry name" value="IMPHPHTASES"/>
</dbReference>
<evidence type="ECO:0000256" key="1">
    <source>
        <dbReference type="ARBA" id="ARBA00001625"/>
    </source>
</evidence>
<dbReference type="Gene3D" id="3.30.540.10">
    <property type="entry name" value="Fructose-1,6-Bisphosphatase, subunit A, domain 1"/>
    <property type="match status" value="1"/>
</dbReference>
<dbReference type="SUPFAM" id="SSF56655">
    <property type="entry name" value="Carbohydrate phosphatase"/>
    <property type="match status" value="1"/>
</dbReference>
<feature type="binding site" evidence="9">
    <location>
        <position position="70"/>
    </location>
    <ligand>
        <name>substrate</name>
    </ligand>
</feature>
<dbReference type="GO" id="GO:0008441">
    <property type="term" value="F:3'(2'),5'-bisphosphate nucleotidase activity"/>
    <property type="evidence" value="ECO:0007669"/>
    <property type="project" value="UniProtKB-UniRule"/>
</dbReference>
<keyword evidence="5 9" id="KW-0479">Metal-binding</keyword>
<dbReference type="Pfam" id="PF00459">
    <property type="entry name" value="Inositol_P"/>
    <property type="match status" value="1"/>
</dbReference>
<comment type="subcellular location">
    <subcellularLocation>
        <location evidence="9">Cell inner membrane</location>
        <topology evidence="9">Peripheral membrane protein</topology>
        <orientation evidence="9">Cytoplasmic side</orientation>
    </subcellularLocation>
</comment>
<evidence type="ECO:0000256" key="9">
    <source>
        <dbReference type="HAMAP-Rule" id="MF_02095"/>
    </source>
</evidence>
<dbReference type="PATRIC" id="fig|330734.3.peg.3193"/>
<evidence type="ECO:0000256" key="4">
    <source>
        <dbReference type="ARBA" id="ARBA00022519"/>
    </source>
</evidence>
<dbReference type="InterPro" id="IPR020550">
    <property type="entry name" value="Inositol_monophosphatase_CS"/>
</dbReference>
<evidence type="ECO:0000256" key="8">
    <source>
        <dbReference type="ARBA" id="ARBA00023136"/>
    </source>
</evidence>
<feature type="binding site" evidence="9">
    <location>
        <begin position="91"/>
        <end position="94"/>
    </location>
    <ligand>
        <name>substrate</name>
    </ligand>
</feature>
<dbReference type="CDD" id="cd01638">
    <property type="entry name" value="CysQ"/>
    <property type="match status" value="1"/>
</dbReference>
<proteinExistence type="inferred from homology"/>
<feature type="binding site" evidence="10">
    <location>
        <position position="89"/>
    </location>
    <ligand>
        <name>Mg(2+)</name>
        <dbReference type="ChEBI" id="CHEBI:18420"/>
        <label>1</label>
        <note>catalytic</note>
    </ligand>
</feature>
<keyword evidence="7 9" id="KW-0460">Magnesium</keyword>
<feature type="binding site" evidence="10">
    <location>
        <position position="91"/>
    </location>
    <ligand>
        <name>Mg(2+)</name>
        <dbReference type="ChEBI" id="CHEBI:18420"/>
        <label>1</label>
        <note>catalytic</note>
    </ligand>
</feature>
<dbReference type="InterPro" id="IPR006240">
    <property type="entry name" value="CysQ"/>
</dbReference>
<feature type="binding site" evidence="9">
    <location>
        <position position="91"/>
    </location>
    <ligand>
        <name>Mg(2+)</name>
        <dbReference type="ChEBI" id="CHEBI:18420"/>
        <label>1</label>
    </ligand>
</feature>
<dbReference type="PROSITE" id="PS00630">
    <property type="entry name" value="IMP_2"/>
    <property type="match status" value="1"/>
</dbReference>
<feature type="binding site" evidence="10">
    <location>
        <position position="215"/>
    </location>
    <ligand>
        <name>Mg(2+)</name>
        <dbReference type="ChEBI" id="CHEBI:18420"/>
        <label>1</label>
        <note>catalytic</note>
    </ligand>
</feature>
<dbReference type="KEGG" id="mpq:ABA45_15165"/>
<keyword evidence="8 9" id="KW-0472">Membrane</keyword>
<organism evidence="11 12">
    <name type="scientific">Marinobacter psychrophilus</name>
    <dbReference type="NCBI Taxonomy" id="330734"/>
    <lineage>
        <taxon>Bacteria</taxon>
        <taxon>Pseudomonadati</taxon>
        <taxon>Pseudomonadota</taxon>
        <taxon>Gammaproteobacteria</taxon>
        <taxon>Pseudomonadales</taxon>
        <taxon>Marinobacteraceae</taxon>
        <taxon>Marinobacter</taxon>
    </lineage>
</organism>
<keyword evidence="12" id="KW-1185">Reference proteome</keyword>
<dbReference type="InterPro" id="IPR050725">
    <property type="entry name" value="CysQ/Inositol_MonoPase"/>
</dbReference>
<dbReference type="GO" id="GO:0046854">
    <property type="term" value="P:phosphatidylinositol phosphate biosynthetic process"/>
    <property type="evidence" value="ECO:0007669"/>
    <property type="project" value="InterPro"/>
</dbReference>
<comment type="cofactor">
    <cofactor evidence="9 10">
        <name>Mg(2+)</name>
        <dbReference type="ChEBI" id="CHEBI:18420"/>
    </cofactor>
</comment>
<evidence type="ECO:0000256" key="2">
    <source>
        <dbReference type="ARBA" id="ARBA00005289"/>
    </source>
</evidence>
<name>A0A0H4IF74_9GAMM</name>
<gene>
    <name evidence="9" type="primary">cysQ</name>
    <name evidence="11" type="ORF">ABA45_15165</name>
</gene>
<dbReference type="RefSeq" id="WP_048387514.1">
    <property type="nucleotide sequence ID" value="NZ_CP011494.1"/>
</dbReference>
<feature type="binding site" evidence="9">
    <location>
        <position position="215"/>
    </location>
    <ligand>
        <name>Mg(2+)</name>
        <dbReference type="ChEBI" id="CHEBI:18420"/>
        <label>2</label>
    </ligand>
</feature>
<evidence type="ECO:0000256" key="5">
    <source>
        <dbReference type="ARBA" id="ARBA00022723"/>
    </source>
</evidence>
<evidence type="ECO:0000256" key="10">
    <source>
        <dbReference type="PIRSR" id="PIRSR600760-2"/>
    </source>
</evidence>
<dbReference type="HAMAP" id="MF_02095">
    <property type="entry name" value="CysQ"/>
    <property type="match status" value="1"/>
</dbReference>
<dbReference type="GO" id="GO:0050427">
    <property type="term" value="P:3'-phosphoadenosine 5'-phosphosulfate metabolic process"/>
    <property type="evidence" value="ECO:0007669"/>
    <property type="project" value="TreeGrafter"/>
</dbReference>
<dbReference type="GO" id="GO:0000103">
    <property type="term" value="P:sulfate assimilation"/>
    <property type="evidence" value="ECO:0007669"/>
    <property type="project" value="TreeGrafter"/>
</dbReference>
<feature type="binding site" evidence="10">
    <location>
        <position position="92"/>
    </location>
    <ligand>
        <name>Mg(2+)</name>
        <dbReference type="ChEBI" id="CHEBI:18420"/>
        <label>1</label>
        <note>catalytic</note>
    </ligand>
</feature>
<feature type="binding site" evidence="9">
    <location>
        <position position="92"/>
    </location>
    <ligand>
        <name>Mg(2+)</name>
        <dbReference type="ChEBI" id="CHEBI:18420"/>
        <label>2</label>
    </ligand>
</feature>
<keyword evidence="3 9" id="KW-1003">Cell membrane</keyword>
<evidence type="ECO:0000256" key="7">
    <source>
        <dbReference type="ARBA" id="ARBA00022842"/>
    </source>
</evidence>
<dbReference type="Proteomes" id="UP000036406">
    <property type="component" value="Chromosome"/>
</dbReference>
<feature type="binding site" evidence="9">
    <location>
        <position position="89"/>
    </location>
    <ligand>
        <name>Mg(2+)</name>
        <dbReference type="ChEBI" id="CHEBI:18420"/>
        <label>2</label>
    </ligand>
</feature>
<dbReference type="PANTHER" id="PTHR43028">
    <property type="entry name" value="3'(2'),5'-BISPHOSPHATE NUCLEOTIDASE 1"/>
    <property type="match status" value="1"/>
</dbReference>
<feature type="binding site" evidence="9">
    <location>
        <position position="89"/>
    </location>
    <ligand>
        <name>Mg(2+)</name>
        <dbReference type="ChEBI" id="CHEBI:18420"/>
        <label>1</label>
    </ligand>
</feature>
<feature type="binding site" evidence="10">
    <location>
        <position position="70"/>
    </location>
    <ligand>
        <name>Mg(2+)</name>
        <dbReference type="ChEBI" id="CHEBI:18420"/>
        <label>1</label>
        <note>catalytic</note>
    </ligand>
</feature>
<keyword evidence="4 9" id="KW-0997">Cell inner membrane</keyword>
<dbReference type="EC" id="3.1.3.7" evidence="9"/>
<dbReference type="AlphaFoldDB" id="A0A0H4IF74"/>
<evidence type="ECO:0000313" key="11">
    <source>
        <dbReference type="EMBL" id="AKO53597.1"/>
    </source>
</evidence>
<dbReference type="PROSITE" id="PS00629">
    <property type="entry name" value="IMP_1"/>
    <property type="match status" value="1"/>
</dbReference>
<dbReference type="PANTHER" id="PTHR43028:SF5">
    <property type="entry name" value="3'(2'),5'-BISPHOSPHATE NUCLEOTIDASE 1"/>
    <property type="match status" value="1"/>
</dbReference>
<feature type="binding site" evidence="9">
    <location>
        <position position="215"/>
    </location>
    <ligand>
        <name>substrate</name>
    </ligand>
</feature>
<comment type="function">
    <text evidence="9">Converts adenosine-3',5'-bisphosphate (PAP) to AMP.</text>
</comment>
<evidence type="ECO:0000256" key="3">
    <source>
        <dbReference type="ARBA" id="ARBA00022475"/>
    </source>
</evidence>
<dbReference type="InterPro" id="IPR000760">
    <property type="entry name" value="Inositol_monophosphatase-like"/>
</dbReference>
<dbReference type="EMBL" id="CP011494">
    <property type="protein sequence ID" value="AKO53597.1"/>
    <property type="molecule type" value="Genomic_DNA"/>
</dbReference>
<protein>
    <recommendedName>
        <fullName evidence="9">3'(2'),5'-bisphosphate nucleotidase CysQ</fullName>
        <ecNumber evidence="9">3.1.3.7</ecNumber>
    </recommendedName>
    <alternativeName>
        <fullName evidence="9">3'(2'),5-bisphosphonucleoside 3'(2')-phosphohydrolase</fullName>
    </alternativeName>
    <alternativeName>
        <fullName evidence="9">3'-phosphoadenosine 5'-phosphate phosphatase</fullName>
        <shortName evidence="9">PAP phosphatase</shortName>
    </alternativeName>
</protein>